<sequence>MREIHIGRVKLARIANRLSSLLNRGTVKPCVLDDLAVHDQGLTTWRDSITLEYRPEQRILATGRLYCAVALLHLKYFNRMQRVHWASYVVSMQVPDPGVLAQCAPRIRSSETICVVAARSVIEILNQSLQETDQHVQFVGIPISYCMAAIAILFRQILSQPSTISARILLEYLRGGTLHIIQRTPTGSLMDHFRASSEGLKTVGEVNMDGGIR</sequence>
<keyword evidence="2" id="KW-1185">Reference proteome</keyword>
<dbReference type="GeneID" id="98161867"/>
<gene>
    <name evidence="1" type="ORF">BJX68DRAFT_270596</name>
</gene>
<organism evidence="1 2">
    <name type="scientific">Aspergillus pseudodeflectus</name>
    <dbReference type="NCBI Taxonomy" id="176178"/>
    <lineage>
        <taxon>Eukaryota</taxon>
        <taxon>Fungi</taxon>
        <taxon>Dikarya</taxon>
        <taxon>Ascomycota</taxon>
        <taxon>Pezizomycotina</taxon>
        <taxon>Eurotiomycetes</taxon>
        <taxon>Eurotiomycetidae</taxon>
        <taxon>Eurotiales</taxon>
        <taxon>Aspergillaceae</taxon>
        <taxon>Aspergillus</taxon>
        <taxon>Aspergillus subgen. Nidulantes</taxon>
    </lineage>
</organism>
<proteinExistence type="predicted"/>
<dbReference type="RefSeq" id="XP_070895230.1">
    <property type="nucleotide sequence ID" value="XM_071046703.1"/>
</dbReference>
<evidence type="ECO:0000313" key="2">
    <source>
        <dbReference type="Proteomes" id="UP001610444"/>
    </source>
</evidence>
<protein>
    <recommendedName>
        <fullName evidence="3">Transcription factor domain-containing protein</fullName>
    </recommendedName>
</protein>
<evidence type="ECO:0008006" key="3">
    <source>
        <dbReference type="Google" id="ProtNLM"/>
    </source>
</evidence>
<reference evidence="1 2" key="1">
    <citation type="submission" date="2024-07" db="EMBL/GenBank/DDBJ databases">
        <title>Section-level genome sequencing and comparative genomics of Aspergillus sections Usti and Cavernicolus.</title>
        <authorList>
            <consortium name="Lawrence Berkeley National Laboratory"/>
            <person name="Nybo J.L."/>
            <person name="Vesth T.C."/>
            <person name="Theobald S."/>
            <person name="Frisvad J.C."/>
            <person name="Larsen T.O."/>
            <person name="Kjaerboelling I."/>
            <person name="Rothschild-Mancinelli K."/>
            <person name="Lyhne E.K."/>
            <person name="Kogle M.E."/>
            <person name="Barry K."/>
            <person name="Clum A."/>
            <person name="Na H."/>
            <person name="Ledsgaard L."/>
            <person name="Lin J."/>
            <person name="Lipzen A."/>
            <person name="Kuo A."/>
            <person name="Riley R."/>
            <person name="Mondo S."/>
            <person name="LaButti K."/>
            <person name="Haridas S."/>
            <person name="Pangalinan J."/>
            <person name="Salamov A.A."/>
            <person name="Simmons B.A."/>
            <person name="Magnuson J.K."/>
            <person name="Chen J."/>
            <person name="Drula E."/>
            <person name="Henrissat B."/>
            <person name="Wiebenga A."/>
            <person name="Lubbers R.J."/>
            <person name="Gomes A.C."/>
            <person name="Macurrencykelacurrency M.R."/>
            <person name="Stajich J."/>
            <person name="Grigoriev I.V."/>
            <person name="Mortensen U.H."/>
            <person name="De vries R.P."/>
            <person name="Baker S.E."/>
            <person name="Andersen M.R."/>
        </authorList>
    </citation>
    <scope>NUCLEOTIDE SEQUENCE [LARGE SCALE GENOMIC DNA]</scope>
    <source>
        <strain evidence="1 2">CBS 756.74</strain>
    </source>
</reference>
<comment type="caution">
    <text evidence="1">The sequence shown here is derived from an EMBL/GenBank/DDBJ whole genome shotgun (WGS) entry which is preliminary data.</text>
</comment>
<evidence type="ECO:0000313" key="1">
    <source>
        <dbReference type="EMBL" id="KAL2842664.1"/>
    </source>
</evidence>
<accession>A0ABR4JRL6</accession>
<dbReference type="EMBL" id="JBFXLR010000050">
    <property type="protein sequence ID" value="KAL2842664.1"/>
    <property type="molecule type" value="Genomic_DNA"/>
</dbReference>
<dbReference type="Proteomes" id="UP001610444">
    <property type="component" value="Unassembled WGS sequence"/>
</dbReference>
<name>A0ABR4JRL6_9EURO</name>
<dbReference type="CDD" id="cd12148">
    <property type="entry name" value="fungal_TF_MHR"/>
    <property type="match status" value="1"/>
</dbReference>